<sequence length="68" mass="7284">EPGRFCPGTRCTAPTTRSPASPIAVGSISQYAVPQRPQRTPSLSSTRSRTSLIVLFSIRTSPCCSFRG</sequence>
<name>T1D1E0_9ZZZZ</name>
<reference evidence="2" key="2">
    <citation type="journal article" date="2014" name="ISME J.">
        <title>Microbial stratification in low pH oxic and suboxic macroscopic growths along an acid mine drainage.</title>
        <authorList>
            <person name="Mendez-Garcia C."/>
            <person name="Mesa V."/>
            <person name="Sprenger R.R."/>
            <person name="Richter M."/>
            <person name="Diez M.S."/>
            <person name="Solano J."/>
            <person name="Bargiela R."/>
            <person name="Golyshina O.V."/>
            <person name="Manteca A."/>
            <person name="Ramos J.L."/>
            <person name="Gallego J.R."/>
            <person name="Llorente I."/>
            <person name="Martins Dos Santos V.A."/>
            <person name="Jensen O.N."/>
            <person name="Pelaez A.I."/>
            <person name="Sanchez J."/>
            <person name="Ferrer M."/>
        </authorList>
    </citation>
    <scope>NUCLEOTIDE SEQUENCE</scope>
</reference>
<dbReference type="EMBL" id="AUZX01002946">
    <property type="protein sequence ID" value="EQD75299.1"/>
    <property type="molecule type" value="Genomic_DNA"/>
</dbReference>
<feature type="non-terminal residue" evidence="2">
    <location>
        <position position="1"/>
    </location>
</feature>
<dbReference type="AlphaFoldDB" id="T1D1E0"/>
<comment type="caution">
    <text evidence="2">The sequence shown here is derived from an EMBL/GenBank/DDBJ whole genome shotgun (WGS) entry which is preliminary data.</text>
</comment>
<gene>
    <name evidence="2" type="ORF">B1A_04047</name>
</gene>
<evidence type="ECO:0000256" key="1">
    <source>
        <dbReference type="SAM" id="MobiDB-lite"/>
    </source>
</evidence>
<evidence type="ECO:0000313" key="2">
    <source>
        <dbReference type="EMBL" id="EQD75299.1"/>
    </source>
</evidence>
<reference evidence="2" key="1">
    <citation type="submission" date="2013-08" db="EMBL/GenBank/DDBJ databases">
        <authorList>
            <person name="Mendez C."/>
            <person name="Richter M."/>
            <person name="Ferrer M."/>
            <person name="Sanchez J."/>
        </authorList>
    </citation>
    <scope>NUCLEOTIDE SEQUENCE</scope>
</reference>
<accession>T1D1E0</accession>
<feature type="region of interest" description="Disordered" evidence="1">
    <location>
        <begin position="1"/>
        <end position="23"/>
    </location>
</feature>
<proteinExistence type="predicted"/>
<organism evidence="2">
    <name type="scientific">mine drainage metagenome</name>
    <dbReference type="NCBI Taxonomy" id="410659"/>
    <lineage>
        <taxon>unclassified sequences</taxon>
        <taxon>metagenomes</taxon>
        <taxon>ecological metagenomes</taxon>
    </lineage>
</organism>
<feature type="non-terminal residue" evidence="2">
    <location>
        <position position="68"/>
    </location>
</feature>
<protein>
    <submittedName>
        <fullName evidence="2">Uncharacterized protein</fullName>
    </submittedName>
</protein>